<keyword evidence="2" id="KW-0472">Membrane</keyword>
<evidence type="ECO:0000256" key="3">
    <source>
        <dbReference type="SAM" id="SignalP"/>
    </source>
</evidence>
<keyword evidence="2" id="KW-0812">Transmembrane</keyword>
<evidence type="ECO:0008006" key="6">
    <source>
        <dbReference type="Google" id="ProtNLM"/>
    </source>
</evidence>
<evidence type="ECO:0000313" key="4">
    <source>
        <dbReference type="EMBL" id="EIW87528.1"/>
    </source>
</evidence>
<keyword evidence="3" id="KW-0732">Signal</keyword>
<feature type="chain" id="PRO_5003715074" description="TIGR03503 family protein" evidence="3">
    <location>
        <begin position="20"/>
        <end position="463"/>
    </location>
</feature>
<dbReference type="EMBL" id="AKKU01000028">
    <property type="protein sequence ID" value="EIW87528.1"/>
    <property type="molecule type" value="Genomic_DNA"/>
</dbReference>
<reference evidence="4 5" key="1">
    <citation type="journal article" date="2012" name="J. Bacteriol.">
        <title>Genome Sequence of Pectin-Degrading Alishewanella agri, Isolated from Landfill Soil.</title>
        <authorList>
            <person name="Kim J."/>
            <person name="Jung J."/>
            <person name="Sung J.S."/>
            <person name="Chun J."/>
            <person name="Park W."/>
        </authorList>
    </citation>
    <scope>NUCLEOTIDE SEQUENCE [LARGE SCALE GENOMIC DNA]</scope>
    <source>
        <strain evidence="4 5">BL06</strain>
    </source>
</reference>
<keyword evidence="2" id="KW-1133">Transmembrane helix</keyword>
<dbReference type="NCBIfam" id="TIGR03503">
    <property type="entry name" value="TIGR03503 family protein"/>
    <property type="match status" value="1"/>
</dbReference>
<name>I8U686_9ALTE</name>
<dbReference type="RefSeq" id="WP_008985919.1">
    <property type="nucleotide sequence ID" value="NZ_AKKU01000028.1"/>
</dbReference>
<dbReference type="PATRIC" id="fig|1195246.3.peg.3166"/>
<dbReference type="eggNOG" id="COG2304">
    <property type="taxonomic scope" value="Bacteria"/>
</dbReference>
<gene>
    <name evidence="4" type="ORF">AGRI_15956</name>
</gene>
<accession>I8U686</accession>
<evidence type="ECO:0000313" key="5">
    <source>
        <dbReference type="Proteomes" id="UP000035062"/>
    </source>
</evidence>
<feature type="transmembrane region" description="Helical" evidence="2">
    <location>
        <begin position="385"/>
        <end position="409"/>
    </location>
</feature>
<feature type="signal peptide" evidence="3">
    <location>
        <begin position="1"/>
        <end position="19"/>
    </location>
</feature>
<feature type="compositionally biased region" description="Low complexity" evidence="1">
    <location>
        <begin position="433"/>
        <end position="447"/>
    </location>
</feature>
<dbReference type="Proteomes" id="UP000035062">
    <property type="component" value="Unassembled WGS sequence"/>
</dbReference>
<feature type="region of interest" description="Disordered" evidence="1">
    <location>
        <begin position="430"/>
        <end position="463"/>
    </location>
</feature>
<evidence type="ECO:0000256" key="2">
    <source>
        <dbReference type="SAM" id="Phobius"/>
    </source>
</evidence>
<keyword evidence="5" id="KW-1185">Reference proteome</keyword>
<protein>
    <recommendedName>
        <fullName evidence="6">TIGR03503 family protein</fullName>
    </recommendedName>
</protein>
<organism evidence="4 5">
    <name type="scientific">Alishewanella agri BL06</name>
    <dbReference type="NCBI Taxonomy" id="1195246"/>
    <lineage>
        <taxon>Bacteria</taxon>
        <taxon>Pseudomonadati</taxon>
        <taxon>Pseudomonadota</taxon>
        <taxon>Gammaproteobacteria</taxon>
        <taxon>Alteromonadales</taxon>
        <taxon>Alteromonadaceae</taxon>
        <taxon>Alishewanella</taxon>
    </lineage>
</organism>
<evidence type="ECO:0000256" key="1">
    <source>
        <dbReference type="SAM" id="MobiDB-lite"/>
    </source>
</evidence>
<dbReference type="STRING" id="1195246.AGRI_15956"/>
<comment type="caution">
    <text evidence="4">The sequence shown here is derived from an EMBL/GenBank/DDBJ whole genome shotgun (WGS) entry which is preliminary data.</text>
</comment>
<dbReference type="InterPro" id="IPR020010">
    <property type="entry name" value="CHP03503"/>
</dbReference>
<dbReference type="AlphaFoldDB" id="I8U686"/>
<proteinExistence type="predicted"/>
<sequence>MARLILLFAALLLSGTGVAQQDTATPAAQVKSDTGLTILDQLPVRNQIPLLDNRFRIDDGVDSITLVFFRRQGTASVVLVRPDGSKVFYNTAKDHNMRWHDAATYDLIEINNPMPGPWQAVGRILPESRILVLTDIQLQVDSLPASLMVGETFKLTARLMDGDQVVNARDFREILTLQVLFISTNNKEQDNYGRGLAEVASFRDDGRGYDASARDGIFTGEINLTFGAGEWIPRYVLKTPLYSRELEQPPVIIAPAPVQLVFEQATKAESPHQLSFQAVSADVNLNSLLFQGVVRYPDGEMLQFSLTDPAEAKVLAVANKGAGSYLVDVSVFGQMQDGREFVLNLPQERFLVMLQAQEAPALTELPPELQQPVPPVIEQPEPEPFPWGLVILSNLLILGLGATAIWLVMTGRGFSALLFWRKKNVPAAAKAMPSATKSNAASSAKPTQSKEKDDILDLSLPDD</sequence>